<comment type="similarity">
    <text evidence="2">Belongs to the amino acid-polyamine-organocation (APC) superfamily. Spore germination protein (SGP) (TC 2.A.3.9) family.</text>
</comment>
<dbReference type="AlphaFoldDB" id="A0A220MLR5"/>
<dbReference type="Proteomes" id="UP000197781">
    <property type="component" value="Chromosome"/>
</dbReference>
<feature type="transmembrane region" description="Helical" evidence="8">
    <location>
        <begin position="81"/>
        <end position="100"/>
    </location>
</feature>
<reference evidence="9 10" key="1">
    <citation type="submission" date="2016-11" db="EMBL/GenBank/DDBJ databases">
        <authorList>
            <person name="Jaros S."/>
            <person name="Januszkiewicz K."/>
            <person name="Wedrychowicz H."/>
        </authorList>
    </citation>
    <scope>NUCLEOTIDE SEQUENCE [LARGE SCALE GENOMIC DNA]</scope>
    <source>
        <strain evidence="9 10">NF2</strain>
    </source>
</reference>
<dbReference type="GO" id="GO:0009847">
    <property type="term" value="P:spore germination"/>
    <property type="evidence" value="ECO:0007669"/>
    <property type="project" value="InterPro"/>
</dbReference>
<dbReference type="PANTHER" id="PTHR34975">
    <property type="entry name" value="SPORE GERMINATION PROTEIN A2"/>
    <property type="match status" value="1"/>
</dbReference>
<dbReference type="InterPro" id="IPR004761">
    <property type="entry name" value="Spore_GerAB"/>
</dbReference>
<evidence type="ECO:0000256" key="6">
    <source>
        <dbReference type="ARBA" id="ARBA00022989"/>
    </source>
</evidence>
<dbReference type="EMBL" id="CP018145">
    <property type="protein sequence ID" value="ASJ56064.1"/>
    <property type="molecule type" value="Genomic_DNA"/>
</dbReference>
<keyword evidence="6 8" id="KW-1133">Transmembrane helix</keyword>
<evidence type="ECO:0000256" key="2">
    <source>
        <dbReference type="ARBA" id="ARBA00007998"/>
    </source>
</evidence>
<feature type="transmembrane region" description="Helical" evidence="8">
    <location>
        <begin position="148"/>
        <end position="167"/>
    </location>
</feature>
<organism evidence="9 10">
    <name type="scientific">Brevibacillus formosus</name>
    <dbReference type="NCBI Taxonomy" id="54913"/>
    <lineage>
        <taxon>Bacteria</taxon>
        <taxon>Bacillati</taxon>
        <taxon>Bacillota</taxon>
        <taxon>Bacilli</taxon>
        <taxon>Bacillales</taxon>
        <taxon>Paenibacillaceae</taxon>
        <taxon>Brevibacillus</taxon>
    </lineage>
</organism>
<dbReference type="NCBIfam" id="TIGR00912">
    <property type="entry name" value="2A0309"/>
    <property type="match status" value="1"/>
</dbReference>
<evidence type="ECO:0000256" key="3">
    <source>
        <dbReference type="ARBA" id="ARBA00022448"/>
    </source>
</evidence>
<keyword evidence="3" id="KW-0813">Transport</keyword>
<sequence>MQESYKISPRQLLMLVTLVTIGDSVLVLPGMTAALAKQDAWISVLIGLVVGLLNIVLLIAVGKLYRNQSFFTFVDQTVGRVLGTIITLSFICYTLFSAGAHVMEIGDFVGTHLLVSTPRFAIQLLFVIVIMFGVSLGLQTVAESAEIYFVWFFFFFGLLMITLLPQVEMSRIQPVFENGWKPILQGSTAAIAFPFSELVIFMAVLPFVSPIQKRMRSFFLGTLLGGIVLFIIMVMCILVLGAEQTARHFYPTYVLIKQLKLGDFIQRLEAIIAVIWFIAVSVKITLYCLFFHLGIRHVFRIDNFKVLIFPYIVLLMVMSTIFSPNMVVFGDIIARYWPFYDFTYSIGVPLVLLFGYAIRKRIQGQKSRA</sequence>
<dbReference type="GO" id="GO:0016020">
    <property type="term" value="C:membrane"/>
    <property type="evidence" value="ECO:0007669"/>
    <property type="project" value="UniProtKB-SubCell"/>
</dbReference>
<feature type="transmembrane region" description="Helical" evidence="8">
    <location>
        <begin position="40"/>
        <end position="61"/>
    </location>
</feature>
<proteinExistence type="inferred from homology"/>
<dbReference type="Pfam" id="PF03845">
    <property type="entry name" value="Spore_permease"/>
    <property type="match status" value="1"/>
</dbReference>
<keyword evidence="4" id="KW-0309">Germination</keyword>
<evidence type="ECO:0000256" key="8">
    <source>
        <dbReference type="SAM" id="Phobius"/>
    </source>
</evidence>
<evidence type="ECO:0000256" key="4">
    <source>
        <dbReference type="ARBA" id="ARBA00022544"/>
    </source>
</evidence>
<dbReference type="PANTHER" id="PTHR34975:SF2">
    <property type="entry name" value="SPORE GERMINATION PROTEIN A2"/>
    <property type="match status" value="1"/>
</dbReference>
<comment type="subcellular location">
    <subcellularLocation>
        <location evidence="1">Membrane</location>
        <topology evidence="1">Multi-pass membrane protein</topology>
    </subcellularLocation>
</comment>
<feature type="transmembrane region" description="Helical" evidence="8">
    <location>
        <begin position="120"/>
        <end position="141"/>
    </location>
</feature>
<evidence type="ECO:0000313" key="10">
    <source>
        <dbReference type="Proteomes" id="UP000197781"/>
    </source>
</evidence>
<feature type="transmembrane region" description="Helical" evidence="8">
    <location>
        <begin position="12"/>
        <end position="34"/>
    </location>
</feature>
<name>A0A220MLR5_9BACL</name>
<accession>A0A220MLR5</accession>
<keyword evidence="5 8" id="KW-0812">Transmembrane</keyword>
<gene>
    <name evidence="9" type="ORF">BP422_22470</name>
</gene>
<keyword evidence="7 8" id="KW-0472">Membrane</keyword>
<feature type="transmembrane region" description="Helical" evidence="8">
    <location>
        <begin position="339"/>
        <end position="358"/>
    </location>
</feature>
<dbReference type="KEGG" id="bfm:BP422_22470"/>
<evidence type="ECO:0000256" key="5">
    <source>
        <dbReference type="ARBA" id="ARBA00022692"/>
    </source>
</evidence>
<protein>
    <submittedName>
        <fullName evidence="9">Spore gernimation protein</fullName>
    </submittedName>
</protein>
<evidence type="ECO:0000313" key="9">
    <source>
        <dbReference type="EMBL" id="ASJ56064.1"/>
    </source>
</evidence>
<dbReference type="Gene3D" id="1.20.1740.10">
    <property type="entry name" value="Amino acid/polyamine transporter I"/>
    <property type="match status" value="1"/>
</dbReference>
<dbReference type="RefSeq" id="WP_088909671.1">
    <property type="nucleotide sequence ID" value="NZ_CP018145.1"/>
</dbReference>
<evidence type="ECO:0000256" key="7">
    <source>
        <dbReference type="ARBA" id="ARBA00023136"/>
    </source>
</evidence>
<evidence type="ECO:0000256" key="1">
    <source>
        <dbReference type="ARBA" id="ARBA00004141"/>
    </source>
</evidence>
<feature type="transmembrane region" description="Helical" evidence="8">
    <location>
        <begin position="220"/>
        <end position="242"/>
    </location>
</feature>
<feature type="transmembrane region" description="Helical" evidence="8">
    <location>
        <begin position="187"/>
        <end position="208"/>
    </location>
</feature>
<feature type="transmembrane region" description="Helical" evidence="8">
    <location>
        <begin position="306"/>
        <end position="327"/>
    </location>
</feature>
<feature type="transmembrane region" description="Helical" evidence="8">
    <location>
        <begin position="270"/>
        <end position="294"/>
    </location>
</feature>